<dbReference type="AlphaFoldDB" id="A0A915IUB3"/>
<keyword evidence="1" id="KW-1185">Reference proteome</keyword>
<accession>A0A915IUB3</accession>
<protein>
    <submittedName>
        <fullName evidence="2">Uncharacterized protein</fullName>
    </submittedName>
</protein>
<proteinExistence type="predicted"/>
<name>A0A915IUB3_ROMCU</name>
<reference evidence="2" key="1">
    <citation type="submission" date="2022-11" db="UniProtKB">
        <authorList>
            <consortium name="WormBaseParasite"/>
        </authorList>
    </citation>
    <scope>IDENTIFICATION</scope>
</reference>
<sequence length="68" mass="8027">MTTPCRRNSHVSFDELDVFRVFEIVVEHPGQKRWLRSLQSLKFKHVAQQSMTLYPLDNRNVLLGSELQ</sequence>
<dbReference type="Proteomes" id="UP000887565">
    <property type="component" value="Unplaced"/>
</dbReference>
<organism evidence="1 2">
    <name type="scientific">Romanomermis culicivorax</name>
    <name type="common">Nematode worm</name>
    <dbReference type="NCBI Taxonomy" id="13658"/>
    <lineage>
        <taxon>Eukaryota</taxon>
        <taxon>Metazoa</taxon>
        <taxon>Ecdysozoa</taxon>
        <taxon>Nematoda</taxon>
        <taxon>Enoplea</taxon>
        <taxon>Dorylaimia</taxon>
        <taxon>Mermithida</taxon>
        <taxon>Mermithoidea</taxon>
        <taxon>Mermithidae</taxon>
        <taxon>Romanomermis</taxon>
    </lineage>
</organism>
<evidence type="ECO:0000313" key="1">
    <source>
        <dbReference type="Proteomes" id="UP000887565"/>
    </source>
</evidence>
<dbReference type="WBParaSite" id="nRc.2.0.1.t17648-RA">
    <property type="protein sequence ID" value="nRc.2.0.1.t17648-RA"/>
    <property type="gene ID" value="nRc.2.0.1.g17648"/>
</dbReference>
<evidence type="ECO:0000313" key="2">
    <source>
        <dbReference type="WBParaSite" id="nRc.2.0.1.t17648-RA"/>
    </source>
</evidence>